<dbReference type="VEuPathDB" id="VectorBase:ISCW019400"/>
<keyword evidence="8" id="KW-1185">Reference proteome</keyword>
<reference evidence="8" key="1">
    <citation type="submission" date="2008-03" db="EMBL/GenBank/DDBJ databases">
        <title>Annotation of Ixodes scapularis.</title>
        <authorList>
            <consortium name="Ixodes scapularis Genome Project Consortium"/>
            <person name="Caler E."/>
            <person name="Hannick L.I."/>
            <person name="Bidwell S."/>
            <person name="Joardar V."/>
            <person name="Thiagarajan M."/>
            <person name="Amedeo P."/>
            <person name="Galinsky K.J."/>
            <person name="Schobel S."/>
            <person name="Inman J."/>
            <person name="Hostetler J."/>
            <person name="Miller J."/>
            <person name="Hammond M."/>
            <person name="Megy K."/>
            <person name="Lawson D."/>
            <person name="Kodira C."/>
            <person name="Sutton G."/>
            <person name="Meyer J."/>
            <person name="Hill C.A."/>
            <person name="Birren B."/>
            <person name="Nene V."/>
            <person name="Collins F."/>
            <person name="Alarcon-Chaidez F."/>
            <person name="Wikel S."/>
            <person name="Strausberg R."/>
        </authorList>
    </citation>
    <scope>NUCLEOTIDE SEQUENCE [LARGE SCALE GENOMIC DNA]</scope>
    <source>
        <strain evidence="8">Wikel</strain>
    </source>
</reference>
<dbReference type="EnsemblMetazoa" id="ISCW019400-RA">
    <property type="protein sequence ID" value="ISCW019400-PA"/>
    <property type="gene ID" value="ISCW019400"/>
</dbReference>
<keyword evidence="1" id="KW-0479">Metal-binding</keyword>
<feature type="repeat" description="CSPG" evidence="5">
    <location>
        <begin position="1181"/>
        <end position="1279"/>
    </location>
</feature>
<dbReference type="PANTHER" id="PTHR45739">
    <property type="entry name" value="MATRIX PROTEIN, PUTATIVE-RELATED"/>
    <property type="match status" value="1"/>
</dbReference>
<dbReference type="InterPro" id="IPR051561">
    <property type="entry name" value="FRAS1_ECM"/>
</dbReference>
<dbReference type="HOGENOM" id="CLU_001041_1_0_1"/>
<dbReference type="PANTHER" id="PTHR45739:SF8">
    <property type="entry name" value="FRAS1-RELATED EXTRACELLULAR MATRIX PROTEIN 1"/>
    <property type="match status" value="1"/>
</dbReference>
<keyword evidence="3" id="KW-0677">Repeat</keyword>
<feature type="repeat" description="CSPG" evidence="5">
    <location>
        <begin position="1300"/>
        <end position="1392"/>
    </location>
</feature>
<dbReference type="InterPro" id="IPR039005">
    <property type="entry name" value="CSPG_rpt"/>
</dbReference>
<feature type="repeat" description="CSPG" evidence="5">
    <location>
        <begin position="1070"/>
        <end position="1160"/>
    </location>
</feature>
<dbReference type="STRING" id="6945.B7PS44"/>
<dbReference type="PaxDb" id="6945-B7PS44"/>
<evidence type="ECO:0000313" key="7">
    <source>
        <dbReference type="EnsemblMetazoa" id="ISCW019400-PA"/>
    </source>
</evidence>
<dbReference type="Pfam" id="PF19309">
    <property type="entry name" value="Frem_N"/>
    <property type="match status" value="1"/>
</dbReference>
<feature type="domain" description="FRAS1-related extracellular matrix protein N-terminal" evidence="6">
    <location>
        <begin position="15"/>
        <end position="218"/>
    </location>
</feature>
<accession>A0A1S4LUE5</accession>
<feature type="repeat" description="CSPG" evidence="5">
    <location>
        <begin position="368"/>
        <end position="454"/>
    </location>
</feature>
<evidence type="ECO:0000256" key="3">
    <source>
        <dbReference type="ARBA" id="ARBA00022737"/>
    </source>
</evidence>
<proteinExistence type="predicted"/>
<dbReference type="OrthoDB" id="430044at2759"/>
<evidence type="ECO:0000256" key="2">
    <source>
        <dbReference type="ARBA" id="ARBA00022729"/>
    </source>
</evidence>
<protein>
    <recommendedName>
        <fullName evidence="6">FRAS1-related extracellular matrix protein N-terminal domain-containing protein</fullName>
    </recommendedName>
</protein>
<evidence type="ECO:0000313" key="8">
    <source>
        <dbReference type="Proteomes" id="UP000001555"/>
    </source>
</evidence>
<name>A0A1S4LUE5_IXOSC</name>
<feature type="repeat" description="CSPG" evidence="5">
    <location>
        <begin position="947"/>
        <end position="1049"/>
    </location>
</feature>
<keyword evidence="2" id="KW-0732">Signal</keyword>
<dbReference type="Proteomes" id="UP000001555">
    <property type="component" value="Unassembled WGS sequence"/>
</dbReference>
<dbReference type="PROSITE" id="PS51854">
    <property type="entry name" value="CSPG"/>
    <property type="match status" value="10"/>
</dbReference>
<reference evidence="7" key="2">
    <citation type="submission" date="2020-05" db="UniProtKB">
        <authorList>
            <consortium name="EnsemblMetazoa"/>
        </authorList>
    </citation>
    <scope>IDENTIFICATION</scope>
    <source>
        <strain evidence="7">wikel</strain>
    </source>
</reference>
<dbReference type="VEuPathDB" id="VectorBase:ISCP_012701"/>
<feature type="repeat" description="CSPG" evidence="5">
    <location>
        <begin position="831"/>
        <end position="923"/>
    </location>
</feature>
<evidence type="ECO:0000259" key="6">
    <source>
        <dbReference type="Pfam" id="PF19309"/>
    </source>
</evidence>
<feature type="repeat" description="CSPG" evidence="5">
    <location>
        <begin position="1412"/>
        <end position="1501"/>
    </location>
</feature>
<feature type="repeat" description="CSPG" evidence="5">
    <location>
        <begin position="475"/>
        <end position="585"/>
    </location>
</feature>
<sequence length="1605" mass="178050">MSRTGGVWGLAEKDIVVKNVPLRVPVGRYVFVSPSEDLRIRVAPGDSCSVQVVQSDEDGPVGSVRPGRLQPSNFPCGFGLGSVSYTHFGSRIAPLLDRVRLLVKYDAENETLIVPLVLVVTVLPTPFEIAVKVASLTVSRIGGESQSIGTDTLNFEVGDGVCRVRVQTEIHQLPRYGELVGDVPTQLTSCEAFLGGDIRYRHGGNHRSPNRDYIPMLVEVSDSRGHVVKKEWFQLPVRILDGVENSAPQPTFASDLRLDVNQFIMTAITPAVLAAEDLESDGRLLLFNMRTFLGPEEGHFVSTDDRRLPATSFYQKDVQALKIAYVPPTQGSEERRVFRIELEVVDPEGAASDPFSLMIIVKPTNTISPLVIKNTGLTLFEGKSKKIVHSLHISDEDNRDDVSLTVVDGLRHGSLLVDGSETDSFAIGDLDQGLVVYRHDGSSTITDNIVFKMSDGTHEVEFLFPVTIYPDDDEAPLLNVNTGLSTQKGEDSQVTSRHLSATDVDSDDTTILYELLPPFPEHGTLILKQPEKPPESFRWEYREGVFEREVTKWTQTDLQEGRLFYRHTGDHVTEVTSDSVYFRLSDENNPPNESGINEFTIKIMPVDDIAPERSPEATLHLLVEEFQLTEITKLELRYKDLDTKEKDLRYRITKAPHDTDEANAMSPGMVVRIDSPDVEITEFTQAEVNHHKIAYKPPPIELGIVPRIIQFHFEVSDAGSNVLPDQVFTILLQPVDNKPPTVLNRGLSVVEKGFVDIRTEDLDATDTDTPSDELSFVIVKTPVYGRVRNIGGSSRKTDRIDIEVCDGVHRVPITVRVHIKPLSEEPQGLQKRPGTLNVYLSVNEGGKVLLGGHAFKVQNVNLEKGAVEFVLTHAPKQGSVQNNGLKTSRFTREDVLKRRVFYVHSGSETGERGSSDMFQLSLVEKSGSVKTDDVLVQVKIEPVDSVAPRVAVGPPLQVREGAKAAITRNYLSATDVDTNDEDILCSIDVQPSHGYVENVSPAPGSERVRAGVPVSAFTIGEVLSGWINYVQSIHRGFEPLEDNFTFICSDGVNVSPKSKFNVQIYPTNDEMPEIAADEMFVVEGGDVSLDTLVAQVTDMDRPPDQLAFRITKHPMHGRIVTAHSVVVDSFTKADVTPPSFIVYRHDDSETTSDFFELYVSDGMHQSSGRISVTIEPVDDETPRLVANTGLDVGVGEAKTITNRVLKAEDVDSEQSALVYSIIQPPKHGYLQYLNASSYRPQRNLSLGSNFTQQDIDRGLLVYRHTGVPGVRDLIKFDVTDGSNPLIDQFFWVTVESVDAVYPEVVNRGVRLPEGGKVILTTATLSTTDLNSDDELLRFTVTKSPSKGHLESTDAPGVILRTFTQMQLAGNKICYVHTSKDESKLDSFEFEVSDGRNSVFRTFRISITDVDNKKPVLFIYRLRLREGTERLITPFELRADDMDTSDRNIQFKVVHQPIHGKLIYGRSREANAFSMADLNDNRVLYVHDGSDTARDNFTFVVSDGTHRDFYVHPNVQEATREPQMFPVEVVPVDNSAPQITVNKGAFALSPLDSSRRLGYRLSGDVLRATDADSVDARLKFVVTVFPSHGIIVNRAVGNRSVVEFTQ</sequence>
<organism evidence="7 8">
    <name type="scientific">Ixodes scapularis</name>
    <name type="common">Black-legged tick</name>
    <name type="synonym">Deer tick</name>
    <dbReference type="NCBI Taxonomy" id="6945"/>
    <lineage>
        <taxon>Eukaryota</taxon>
        <taxon>Metazoa</taxon>
        <taxon>Ecdysozoa</taxon>
        <taxon>Arthropoda</taxon>
        <taxon>Chelicerata</taxon>
        <taxon>Arachnida</taxon>
        <taxon>Acari</taxon>
        <taxon>Parasitiformes</taxon>
        <taxon>Ixodida</taxon>
        <taxon>Ixodoidea</taxon>
        <taxon>Ixodidae</taxon>
        <taxon>Ixodinae</taxon>
        <taxon>Ixodes</taxon>
    </lineage>
</organism>
<feature type="repeat" description="CSPG" evidence="5">
    <location>
        <begin position="247"/>
        <end position="345"/>
    </location>
</feature>
<dbReference type="EMBL" id="ABJB010367005">
    <property type="status" value="NOT_ANNOTATED_CDS"/>
    <property type="molecule type" value="Genomic_DNA"/>
</dbReference>
<dbReference type="VEuPathDB" id="VectorBase:ISCI019400"/>
<keyword evidence="4" id="KW-0325">Glycoprotein</keyword>
<dbReference type="Pfam" id="PF16184">
    <property type="entry name" value="Cadherin_3"/>
    <property type="match status" value="11"/>
</dbReference>
<feature type="repeat" description="CSPG" evidence="5">
    <location>
        <begin position="610"/>
        <end position="716"/>
    </location>
</feature>
<dbReference type="InterPro" id="IPR045658">
    <property type="entry name" value="FRAS1-rel_N"/>
</dbReference>
<evidence type="ECO:0000256" key="5">
    <source>
        <dbReference type="PROSITE-ProRule" id="PRU01201"/>
    </source>
</evidence>
<evidence type="ECO:0000256" key="1">
    <source>
        <dbReference type="ARBA" id="ARBA00022723"/>
    </source>
</evidence>
<evidence type="ECO:0000256" key="4">
    <source>
        <dbReference type="ARBA" id="ARBA00023180"/>
    </source>
</evidence>